<reference evidence="1" key="1">
    <citation type="journal article" date="2015" name="Nature">
        <title>Complex archaea that bridge the gap between prokaryotes and eukaryotes.</title>
        <authorList>
            <person name="Spang A."/>
            <person name="Saw J.H."/>
            <person name="Jorgensen S.L."/>
            <person name="Zaremba-Niedzwiedzka K."/>
            <person name="Martijn J."/>
            <person name="Lind A.E."/>
            <person name="van Eijk R."/>
            <person name="Schleper C."/>
            <person name="Guy L."/>
            <person name="Ettema T.J."/>
        </authorList>
    </citation>
    <scope>NUCLEOTIDE SEQUENCE</scope>
</reference>
<gene>
    <name evidence="1" type="ORF">LCGC14_2198440</name>
</gene>
<dbReference type="AlphaFoldDB" id="A0A0F9DHE9"/>
<proteinExistence type="predicted"/>
<evidence type="ECO:0000313" key="1">
    <source>
        <dbReference type="EMBL" id="KKL61128.1"/>
    </source>
</evidence>
<accession>A0A0F9DHE9</accession>
<sequence>MKTWHGGFSLQSRCTSKALQTGSIYRFWLRALTSVNQKKCGRTTLNFVSMVHSSGKLAMDAGERGLIIEGGDNPTIRFLIEPGTASTEREALTLRAIDAIDDAFMKGDLKGKLNHETMVKLVQNAPNDQTSDLLHQFYRTKIASIGDKAREHLGKNPGEFTDSVALLTRFEDGNLLLNSPDTTDDLLLRSTNTASGDKTATFPDNTGTVAELNLIQTWTADQISDGLSDLGTTANPWNNIVSDNTLFCSNLKVFNVDSDINVFNDLDMQAGDTVDFNDNSTSAAAGVNGDVPSQVVGYIQIKVQGTVRKVPFYAA</sequence>
<dbReference type="EMBL" id="LAZR01028913">
    <property type="protein sequence ID" value="KKL61128.1"/>
    <property type="molecule type" value="Genomic_DNA"/>
</dbReference>
<name>A0A0F9DHE9_9ZZZZ</name>
<protein>
    <submittedName>
        <fullName evidence="1">Uncharacterized protein</fullName>
    </submittedName>
</protein>
<organism evidence="1">
    <name type="scientific">marine sediment metagenome</name>
    <dbReference type="NCBI Taxonomy" id="412755"/>
    <lineage>
        <taxon>unclassified sequences</taxon>
        <taxon>metagenomes</taxon>
        <taxon>ecological metagenomes</taxon>
    </lineage>
</organism>
<comment type="caution">
    <text evidence="1">The sequence shown here is derived from an EMBL/GenBank/DDBJ whole genome shotgun (WGS) entry which is preliminary data.</text>
</comment>